<accession>A0A918FTP4</accession>
<dbReference type="EMBL" id="BMTL01000007">
    <property type="protein sequence ID" value="GGR82679.1"/>
    <property type="molecule type" value="Genomic_DNA"/>
</dbReference>
<dbReference type="Gene3D" id="6.10.140.530">
    <property type="match status" value="1"/>
</dbReference>
<protein>
    <recommendedName>
        <fullName evidence="5">DUF559 domain-containing protein</fullName>
    </recommendedName>
</protein>
<dbReference type="Pfam" id="PF03457">
    <property type="entry name" value="HA"/>
    <property type="match status" value="1"/>
</dbReference>
<sequence>MQITDQNRLSTVKPDLAATLDAEKSGITADELTVGASRKVWWRCPDFPDDHDGWEAVVGNRTGGFRKRYGTGCPDCRLVKTSAQELRLKAELSTVLPIDPSRGAIRTTRVEHVDMVIEADSLRLVLEFDGSYFHGTADSRRKDSMKSQRLRSAGWTVVRIREDPLSLLDSAYDVVVGFVAEPEEAAADVLDHLAQLGLVDAGAAERYRALAAPQGAATAREWIRERIGEQALKIEYTAHNDAWDSMFEALVAYAADAGNCYPTDDVAVDGRSLGRWSRKQRGLQRQGRLRPDRVERLAAIPTWSSGTAHEAGFWSRYRAYLRRAEATDPDEREKAMPGREATVWANNLRSRREDLVAHGRDLPDDQLKALEEIPGWSWAPFGDSHTAKVQLMQQFVTTTGRSVASIKQREEWNGHLIGIWLNSWRTNRGRLLDSQKVDLEALAGWTWDQRGDQWEAMFRQLTDFGTAHGQLRPSLPLGSEQERTLARWKRNQKNRLQGRDDARANALRALLARYGEELA</sequence>
<dbReference type="RefSeq" id="WP_229878024.1">
    <property type="nucleotide sequence ID" value="NZ_BMTL01000007.1"/>
</dbReference>
<keyword evidence="4" id="KW-1185">Reference proteome</keyword>
<organism evidence="3 4">
    <name type="scientific">Streptomyces humidus</name>
    <dbReference type="NCBI Taxonomy" id="52259"/>
    <lineage>
        <taxon>Bacteria</taxon>
        <taxon>Bacillati</taxon>
        <taxon>Actinomycetota</taxon>
        <taxon>Actinomycetes</taxon>
        <taxon>Kitasatosporales</taxon>
        <taxon>Streptomycetaceae</taxon>
        <taxon>Streptomyces</taxon>
    </lineage>
</organism>
<dbReference type="InterPro" id="IPR025487">
    <property type="entry name" value="DUF4379"/>
</dbReference>
<evidence type="ECO:0000313" key="4">
    <source>
        <dbReference type="Proteomes" id="UP000606194"/>
    </source>
</evidence>
<dbReference type="PANTHER" id="PTHR33418">
    <property type="entry name" value="HELICASE-ASSOCIATED"/>
    <property type="match status" value="1"/>
</dbReference>
<proteinExistence type="predicted"/>
<feature type="domain" description="Treble clef zinc finger" evidence="2">
    <location>
        <begin position="16"/>
        <end position="77"/>
    </location>
</feature>
<evidence type="ECO:0000259" key="2">
    <source>
        <dbReference type="Pfam" id="PF14311"/>
    </source>
</evidence>
<evidence type="ECO:0000313" key="3">
    <source>
        <dbReference type="EMBL" id="GGR82679.1"/>
    </source>
</evidence>
<reference evidence="3" key="1">
    <citation type="journal article" date="2014" name="Int. J. Syst. Evol. Microbiol.">
        <title>Complete genome sequence of Corynebacterium casei LMG S-19264T (=DSM 44701T), isolated from a smear-ripened cheese.</title>
        <authorList>
            <consortium name="US DOE Joint Genome Institute (JGI-PGF)"/>
            <person name="Walter F."/>
            <person name="Albersmeier A."/>
            <person name="Kalinowski J."/>
            <person name="Ruckert C."/>
        </authorList>
    </citation>
    <scope>NUCLEOTIDE SEQUENCE</scope>
    <source>
        <strain evidence="3">JCM 4386</strain>
    </source>
</reference>
<comment type="caution">
    <text evidence="3">The sequence shown here is derived from an EMBL/GenBank/DDBJ whole genome shotgun (WGS) entry which is preliminary data.</text>
</comment>
<evidence type="ECO:0000259" key="1">
    <source>
        <dbReference type="Pfam" id="PF03457"/>
    </source>
</evidence>
<name>A0A918FTP4_9ACTN</name>
<dbReference type="Proteomes" id="UP000606194">
    <property type="component" value="Unassembled WGS sequence"/>
</dbReference>
<dbReference type="Gene3D" id="3.40.960.10">
    <property type="entry name" value="VSR Endonuclease"/>
    <property type="match status" value="1"/>
</dbReference>
<dbReference type="Pfam" id="PF14311">
    <property type="entry name" value="DUF4379"/>
    <property type="match status" value="1"/>
</dbReference>
<dbReference type="InterPro" id="IPR005114">
    <property type="entry name" value="Helicase_assoc"/>
</dbReference>
<feature type="domain" description="Helicase-associated" evidence="1">
    <location>
        <begin position="240"/>
        <end position="301"/>
    </location>
</feature>
<evidence type="ECO:0008006" key="5">
    <source>
        <dbReference type="Google" id="ProtNLM"/>
    </source>
</evidence>
<dbReference type="AlphaFoldDB" id="A0A918FTP4"/>
<dbReference type="PANTHER" id="PTHR33418:SF1">
    <property type="entry name" value="HELICASE-ASSOCIATED DOMAIN-CONTAINING PROTEIN"/>
    <property type="match status" value="1"/>
</dbReference>
<gene>
    <name evidence="3" type="ORF">GCM10010269_22370</name>
</gene>
<reference evidence="3" key="2">
    <citation type="submission" date="2020-09" db="EMBL/GenBank/DDBJ databases">
        <authorList>
            <person name="Sun Q."/>
            <person name="Ohkuma M."/>
        </authorList>
    </citation>
    <scope>NUCLEOTIDE SEQUENCE</scope>
    <source>
        <strain evidence="3">JCM 4386</strain>
    </source>
</reference>